<protein>
    <submittedName>
        <fullName evidence="1">Uncharacterized protein</fullName>
    </submittedName>
</protein>
<accession>A0ACC8X8R0</accession>
<evidence type="ECO:0000313" key="2">
    <source>
        <dbReference type="Proteomes" id="UP000188605"/>
    </source>
</evidence>
<gene>
    <name evidence="1" type="ORF">AN396_11270</name>
</gene>
<sequence>MNHYSSWVYHADRILYPLKRVGAKGEGKFEQISWDEALDTIATKTQANIDAYGPETVLKYNISGTVGFLHNYGLSQALFNKMGTSILVGSACAGSGSAAIPYTYGKNAGVDPEEFANTKLYVSWGANEAAVNVHTVKFIKQCKENGGKIVIINPVRPGLLHYADMFIQIKPGTDAAFALGVANYIIENNLQDQAYIDTYTVGFEELKTTASEYTLEKTSEITGVPIEQIVEFAKMYGEIKPSVIRIGFGMQRHSNGGSMVRAITLLPPLVGAIGKEASSGYVYINSGYWISYAGIQGNDLRENPNARTINMNELGKALTGELEATKDYPISTLLLFNSNPMAIIANGNRVRRGLSREDLFTVVADIFRTDTADYADIILPASTFFEYEELCQDYMGWYLRHNTPAIEPLGESKSNCQMFSELAKRMGYTDPIFDMTTEEAIKVCLQAENVVKQGITYDNLKEKGWVKLDLGVPYGDMKFPTPSGKIEFYSEKLKEAGHHPVAAYVPRVESEDGSPDLFKKYPLTLISAHTKNFINSHMHNVPQINELIEESAVFIHTDDANDRGIADGDSITVTNDRGTILMVAKVTPTKTQKGTLLSYSCHWPKLVEGGKSANELTPDRVSDMGGGPTFHTNLVEIAKA</sequence>
<reference evidence="1" key="1">
    <citation type="submission" date="2016-08" db="EMBL/GenBank/DDBJ databases">
        <authorList>
            <person name="Ngugi D.K."/>
            <person name="Miyake S."/>
            <person name="Stingl U."/>
        </authorList>
    </citation>
    <scope>NUCLEOTIDE SEQUENCE</scope>
    <source>
        <strain evidence="1">SCG-B11WGA-EpuloA1</strain>
    </source>
</reference>
<comment type="caution">
    <text evidence="1">The sequence shown here is derived from an EMBL/GenBank/DDBJ whole genome shotgun (WGS) entry which is preliminary data.</text>
</comment>
<organism evidence="1 2">
    <name type="scientific">Candidatus Epulonipiscium fishelsonii</name>
    <dbReference type="NCBI Taxonomy" id="77094"/>
    <lineage>
        <taxon>Bacteria</taxon>
        <taxon>Bacillati</taxon>
        <taxon>Bacillota</taxon>
        <taxon>Clostridia</taxon>
        <taxon>Lachnospirales</taxon>
        <taxon>Lachnospiraceae</taxon>
        <taxon>Candidatus Epulonipiscium</taxon>
    </lineage>
</organism>
<dbReference type="EMBL" id="LJDB01000094">
    <property type="protein sequence ID" value="ONI38193.1"/>
    <property type="molecule type" value="Genomic_DNA"/>
</dbReference>
<dbReference type="Proteomes" id="UP000188605">
    <property type="component" value="Unassembled WGS sequence"/>
</dbReference>
<proteinExistence type="predicted"/>
<name>A0ACC8X8R0_9FIRM</name>
<evidence type="ECO:0000313" key="1">
    <source>
        <dbReference type="EMBL" id="ONI38193.1"/>
    </source>
</evidence>
<keyword evidence="2" id="KW-1185">Reference proteome</keyword>